<sequence length="177" mass="19136">MSTQPPVAVPVDISAQLAALHDIHLPDPVAMWPPAPGWWILMLLAIVLIASAALLRHYRRHSIKLAALRELSILEQSLDDENNVQSLATSVGVLIRRVVLNLPDGKRYANVHGQQWSDYLATVPKGMPASVATLLAAAPYAQPNTMQASGAAGQNIIEPVPSSAIIAEARTWIRRHA</sequence>
<feature type="transmembrane region" description="Helical" evidence="1">
    <location>
        <begin position="37"/>
        <end position="55"/>
    </location>
</feature>
<dbReference type="EMBL" id="CP018632">
    <property type="protein sequence ID" value="ASJ75677.1"/>
    <property type="molecule type" value="Genomic_DNA"/>
</dbReference>
<dbReference type="Pfam" id="PF14316">
    <property type="entry name" value="DUF4381"/>
    <property type="match status" value="1"/>
</dbReference>
<keyword evidence="1" id="KW-0472">Membrane</keyword>
<keyword evidence="1" id="KW-0812">Transmembrane</keyword>
<proteinExistence type="predicted"/>
<gene>
    <name evidence="2" type="ORF">IMCC3135_28125</name>
</gene>
<protein>
    <recommendedName>
        <fullName evidence="4">DUF4381 domain-containing protein</fullName>
    </recommendedName>
</protein>
<dbReference type="KEGG" id="gai:IMCC3135_28125"/>
<dbReference type="InterPro" id="IPR025489">
    <property type="entry name" value="DUF4381"/>
</dbReference>
<keyword evidence="1" id="KW-1133">Transmembrane helix</keyword>
<organism evidence="2 3">
    <name type="scientific">Granulosicoccus antarcticus IMCC3135</name>
    <dbReference type="NCBI Taxonomy" id="1192854"/>
    <lineage>
        <taxon>Bacteria</taxon>
        <taxon>Pseudomonadati</taxon>
        <taxon>Pseudomonadota</taxon>
        <taxon>Gammaproteobacteria</taxon>
        <taxon>Chromatiales</taxon>
        <taxon>Granulosicoccaceae</taxon>
        <taxon>Granulosicoccus</taxon>
    </lineage>
</organism>
<evidence type="ECO:0000313" key="2">
    <source>
        <dbReference type="EMBL" id="ASJ75677.1"/>
    </source>
</evidence>
<dbReference type="OrthoDB" id="283083at2"/>
<dbReference type="RefSeq" id="WP_088920567.1">
    <property type="nucleotide sequence ID" value="NZ_CP018632.1"/>
</dbReference>
<dbReference type="Proteomes" id="UP000250079">
    <property type="component" value="Chromosome"/>
</dbReference>
<evidence type="ECO:0000256" key="1">
    <source>
        <dbReference type="SAM" id="Phobius"/>
    </source>
</evidence>
<keyword evidence="3" id="KW-1185">Reference proteome</keyword>
<evidence type="ECO:0008006" key="4">
    <source>
        <dbReference type="Google" id="ProtNLM"/>
    </source>
</evidence>
<name>A0A2Z2P4S1_9GAMM</name>
<reference evidence="2 3" key="1">
    <citation type="submission" date="2016-12" db="EMBL/GenBank/DDBJ databases">
        <authorList>
            <person name="Song W.-J."/>
            <person name="Kurnit D.M."/>
        </authorList>
    </citation>
    <scope>NUCLEOTIDE SEQUENCE [LARGE SCALE GENOMIC DNA]</scope>
    <source>
        <strain evidence="2 3">IMCC3135</strain>
    </source>
</reference>
<accession>A0A2Z2P4S1</accession>
<dbReference type="AlphaFoldDB" id="A0A2Z2P4S1"/>
<evidence type="ECO:0000313" key="3">
    <source>
        <dbReference type="Proteomes" id="UP000250079"/>
    </source>
</evidence>